<accession>A0AA88NBS2</accession>
<keyword evidence="2" id="KW-1185">Reference proteome</keyword>
<dbReference type="Proteomes" id="UP001187415">
    <property type="component" value="Unassembled WGS sequence"/>
</dbReference>
<sequence length="83" mass="8801">MYILLMICGRVRPARDRLGAEPCAVRDAECGGSSLLLITGLRPWPACRGNPPEVVGDNLRPLGSSDVGVFFAALLREMAASSS</sequence>
<gene>
    <name evidence="1" type="ORF">Q5P01_006866</name>
</gene>
<evidence type="ECO:0000313" key="1">
    <source>
        <dbReference type="EMBL" id="KAK2854205.1"/>
    </source>
</evidence>
<comment type="caution">
    <text evidence="1">The sequence shown here is derived from an EMBL/GenBank/DDBJ whole genome shotgun (WGS) entry which is preliminary data.</text>
</comment>
<dbReference type="AlphaFoldDB" id="A0AA88NBS2"/>
<reference evidence="1" key="1">
    <citation type="submission" date="2023-07" db="EMBL/GenBank/DDBJ databases">
        <title>Chromosome-level Genome Assembly of Striped Snakehead (Channa striata).</title>
        <authorList>
            <person name="Liu H."/>
        </authorList>
    </citation>
    <scope>NUCLEOTIDE SEQUENCE</scope>
    <source>
        <strain evidence="1">Gz</strain>
        <tissue evidence="1">Muscle</tissue>
    </source>
</reference>
<protein>
    <submittedName>
        <fullName evidence="1">Uncharacterized protein</fullName>
    </submittedName>
</protein>
<name>A0AA88NBS2_CHASR</name>
<dbReference type="EMBL" id="JAUPFM010000004">
    <property type="protein sequence ID" value="KAK2854205.1"/>
    <property type="molecule type" value="Genomic_DNA"/>
</dbReference>
<organism evidence="1 2">
    <name type="scientific">Channa striata</name>
    <name type="common">Snakehead murrel</name>
    <name type="synonym">Ophicephalus striatus</name>
    <dbReference type="NCBI Taxonomy" id="64152"/>
    <lineage>
        <taxon>Eukaryota</taxon>
        <taxon>Metazoa</taxon>
        <taxon>Chordata</taxon>
        <taxon>Craniata</taxon>
        <taxon>Vertebrata</taxon>
        <taxon>Euteleostomi</taxon>
        <taxon>Actinopterygii</taxon>
        <taxon>Neopterygii</taxon>
        <taxon>Teleostei</taxon>
        <taxon>Neoteleostei</taxon>
        <taxon>Acanthomorphata</taxon>
        <taxon>Anabantaria</taxon>
        <taxon>Anabantiformes</taxon>
        <taxon>Channoidei</taxon>
        <taxon>Channidae</taxon>
        <taxon>Channa</taxon>
    </lineage>
</organism>
<proteinExistence type="predicted"/>
<evidence type="ECO:0000313" key="2">
    <source>
        <dbReference type="Proteomes" id="UP001187415"/>
    </source>
</evidence>